<dbReference type="SUPFAM" id="SSF53448">
    <property type="entry name" value="Nucleotide-diphospho-sugar transferases"/>
    <property type="match status" value="1"/>
</dbReference>
<gene>
    <name evidence="7" type="ORF">Aco04nite_64070</name>
</gene>
<feature type="domain" description="Glycosyltransferase 2-like" evidence="6">
    <location>
        <begin position="30"/>
        <end position="192"/>
    </location>
</feature>
<dbReference type="EMBL" id="BOQP01000036">
    <property type="protein sequence ID" value="GIM79148.1"/>
    <property type="molecule type" value="Genomic_DNA"/>
</dbReference>
<evidence type="ECO:0000256" key="4">
    <source>
        <dbReference type="ARBA" id="ARBA00022679"/>
    </source>
</evidence>
<comment type="pathway">
    <text evidence="1">Cell wall biogenesis; cell wall polysaccharide biosynthesis.</text>
</comment>
<protein>
    <submittedName>
        <fullName evidence="7">Glycosyl transferase family 2</fullName>
    </submittedName>
</protein>
<name>A0A919SXV9_9ACTN</name>
<proteinExistence type="inferred from homology"/>
<dbReference type="AlphaFoldDB" id="A0A919SXV9"/>
<dbReference type="InterPro" id="IPR001173">
    <property type="entry name" value="Glyco_trans_2-like"/>
</dbReference>
<evidence type="ECO:0000259" key="6">
    <source>
        <dbReference type="Pfam" id="PF00535"/>
    </source>
</evidence>
<sequence>MNDTSAPGIALRDEPARPGLSTRPPDVHISVVICAYTADRWVVMREACRAVQEQLAHADELIVVIDHNEELLHRATSQLDGARVVPNSQTRGLSGARNSGVAASAQGVVVFLDDDAVPRAGWLESIRSLFADDAVAVVGTRVIPKWQGSRAPSWFPEEFGWVVGCGYRGQPTSRAAIRNPIGASMAIRRTALLSAGGFTSEVGRVGALPVGCEETEFCIRLSEQHPELAVIFTPDAAVDHFVPVERQTLRYFLRRCFHEGRSKRAVARLRGKAQALSAEKHYVKVTLPAALARGVSPRSILREPASPARACAVLAGLTATVWGYVTAGSTYGSSAR</sequence>
<dbReference type="Pfam" id="PF00535">
    <property type="entry name" value="Glycos_transf_2"/>
    <property type="match status" value="1"/>
</dbReference>
<dbReference type="PANTHER" id="PTHR43179">
    <property type="entry name" value="RHAMNOSYLTRANSFERASE WBBL"/>
    <property type="match status" value="1"/>
</dbReference>
<evidence type="ECO:0000256" key="3">
    <source>
        <dbReference type="ARBA" id="ARBA00022676"/>
    </source>
</evidence>
<reference evidence="7" key="1">
    <citation type="submission" date="2021-03" db="EMBL/GenBank/DDBJ databases">
        <title>Whole genome shotgun sequence of Actinoplanes consettensis NBRC 14913.</title>
        <authorList>
            <person name="Komaki H."/>
            <person name="Tamura T."/>
        </authorList>
    </citation>
    <scope>NUCLEOTIDE SEQUENCE</scope>
    <source>
        <strain evidence="7">NBRC 14913</strain>
    </source>
</reference>
<comment type="caution">
    <text evidence="7">The sequence shown here is derived from an EMBL/GenBank/DDBJ whole genome shotgun (WGS) entry which is preliminary data.</text>
</comment>
<evidence type="ECO:0000256" key="2">
    <source>
        <dbReference type="ARBA" id="ARBA00006739"/>
    </source>
</evidence>
<keyword evidence="4 7" id="KW-0808">Transferase</keyword>
<keyword evidence="8" id="KW-1185">Reference proteome</keyword>
<evidence type="ECO:0000256" key="5">
    <source>
        <dbReference type="SAM" id="MobiDB-lite"/>
    </source>
</evidence>
<organism evidence="7 8">
    <name type="scientific">Winogradskya consettensis</name>
    <dbReference type="NCBI Taxonomy" id="113560"/>
    <lineage>
        <taxon>Bacteria</taxon>
        <taxon>Bacillati</taxon>
        <taxon>Actinomycetota</taxon>
        <taxon>Actinomycetes</taxon>
        <taxon>Micromonosporales</taxon>
        <taxon>Micromonosporaceae</taxon>
        <taxon>Winogradskya</taxon>
    </lineage>
</organism>
<feature type="region of interest" description="Disordered" evidence="5">
    <location>
        <begin position="1"/>
        <end position="22"/>
    </location>
</feature>
<evidence type="ECO:0000313" key="8">
    <source>
        <dbReference type="Proteomes" id="UP000680865"/>
    </source>
</evidence>
<comment type="similarity">
    <text evidence="2">Belongs to the glycosyltransferase 2 family.</text>
</comment>
<dbReference type="RefSeq" id="WP_213000925.1">
    <property type="nucleotide sequence ID" value="NZ_BAAATW010000017.1"/>
</dbReference>
<dbReference type="PANTHER" id="PTHR43179:SF12">
    <property type="entry name" value="GALACTOFURANOSYLTRANSFERASE GLFT2"/>
    <property type="match status" value="1"/>
</dbReference>
<dbReference type="GO" id="GO:0016757">
    <property type="term" value="F:glycosyltransferase activity"/>
    <property type="evidence" value="ECO:0007669"/>
    <property type="project" value="UniProtKB-KW"/>
</dbReference>
<evidence type="ECO:0000256" key="1">
    <source>
        <dbReference type="ARBA" id="ARBA00004776"/>
    </source>
</evidence>
<dbReference type="Gene3D" id="3.90.550.10">
    <property type="entry name" value="Spore Coat Polysaccharide Biosynthesis Protein SpsA, Chain A"/>
    <property type="match status" value="1"/>
</dbReference>
<dbReference type="Proteomes" id="UP000680865">
    <property type="component" value="Unassembled WGS sequence"/>
</dbReference>
<keyword evidence="3" id="KW-0328">Glycosyltransferase</keyword>
<accession>A0A919SXV9</accession>
<evidence type="ECO:0000313" key="7">
    <source>
        <dbReference type="EMBL" id="GIM79148.1"/>
    </source>
</evidence>
<dbReference type="InterPro" id="IPR029044">
    <property type="entry name" value="Nucleotide-diphossugar_trans"/>
</dbReference>